<dbReference type="EMBL" id="BAAARJ010000002">
    <property type="protein sequence ID" value="GAA2596837.1"/>
    <property type="molecule type" value="Genomic_DNA"/>
</dbReference>
<proteinExistence type="predicted"/>
<comment type="caution">
    <text evidence="3">The sequence shown here is derived from an EMBL/GenBank/DDBJ whole genome shotgun (WGS) entry which is preliminary data.</text>
</comment>
<evidence type="ECO:0000313" key="3">
    <source>
        <dbReference type="EMBL" id="GAA2596837.1"/>
    </source>
</evidence>
<organism evidence="3 4">
    <name type="scientific">Streptomyces axinellae</name>
    <dbReference type="NCBI Taxonomy" id="552788"/>
    <lineage>
        <taxon>Bacteria</taxon>
        <taxon>Bacillati</taxon>
        <taxon>Actinomycetota</taxon>
        <taxon>Actinomycetes</taxon>
        <taxon>Kitasatosporales</taxon>
        <taxon>Streptomycetaceae</taxon>
        <taxon>Streptomyces</taxon>
    </lineage>
</organism>
<accession>A0ABN3PSW4</accession>
<keyword evidence="4" id="KW-1185">Reference proteome</keyword>
<feature type="transmembrane region" description="Helical" evidence="2">
    <location>
        <begin position="226"/>
        <end position="247"/>
    </location>
</feature>
<dbReference type="Proteomes" id="UP001501447">
    <property type="component" value="Unassembled WGS sequence"/>
</dbReference>
<feature type="compositionally biased region" description="Low complexity" evidence="1">
    <location>
        <begin position="127"/>
        <end position="138"/>
    </location>
</feature>
<sequence length="294" mass="30636">MPDDVGGQPFQDGEEPDSRDHGPADDEFASVVLDEDFVRSAEVHEPTAAERILAAAQSHAESEIPRILEEGFGYGRGEGEFTHDDPDGDDKGRFDRSDYDADFPGNGRYADYPEDIAYDDFHRPGEADAPGGPRRAPGVPGGSGIPGLYPGPAPGLFPRPGISPGEPHTAASGGLPPELDPAYEHGADFGYPYGAQSATGRFGGPYGAHGGVLRPYRGHGSWQRPIAWVLAVVMGIGMIALAFTAVYRGASGQRQEPTPPPATTGVDPSVVPGALPSVSADTEAPVASAEPPEG</sequence>
<keyword evidence="2" id="KW-0812">Transmembrane</keyword>
<keyword evidence="2" id="KW-1133">Transmembrane helix</keyword>
<name>A0ABN3PSW4_9ACTN</name>
<keyword evidence="2" id="KW-0472">Membrane</keyword>
<evidence type="ECO:0000256" key="2">
    <source>
        <dbReference type="SAM" id="Phobius"/>
    </source>
</evidence>
<reference evidence="3 4" key="1">
    <citation type="journal article" date="2019" name="Int. J. Syst. Evol. Microbiol.">
        <title>The Global Catalogue of Microorganisms (GCM) 10K type strain sequencing project: providing services to taxonomists for standard genome sequencing and annotation.</title>
        <authorList>
            <consortium name="The Broad Institute Genomics Platform"/>
            <consortium name="The Broad Institute Genome Sequencing Center for Infectious Disease"/>
            <person name="Wu L."/>
            <person name="Ma J."/>
        </authorList>
    </citation>
    <scope>NUCLEOTIDE SEQUENCE [LARGE SCALE GENOMIC DNA]</scope>
    <source>
        <strain evidence="3 4">JCM 16373</strain>
    </source>
</reference>
<evidence type="ECO:0000256" key="1">
    <source>
        <dbReference type="SAM" id="MobiDB-lite"/>
    </source>
</evidence>
<protein>
    <submittedName>
        <fullName evidence="3">Uncharacterized protein</fullName>
    </submittedName>
</protein>
<feature type="region of interest" description="Disordered" evidence="1">
    <location>
        <begin position="251"/>
        <end position="294"/>
    </location>
</feature>
<dbReference type="RefSeq" id="WP_425575874.1">
    <property type="nucleotide sequence ID" value="NZ_BAAARJ010000002.1"/>
</dbReference>
<evidence type="ECO:0000313" key="4">
    <source>
        <dbReference type="Proteomes" id="UP001501447"/>
    </source>
</evidence>
<gene>
    <name evidence="3" type="ORF">GCM10009863_07840</name>
</gene>
<feature type="region of interest" description="Disordered" evidence="1">
    <location>
        <begin position="1"/>
        <end position="28"/>
    </location>
</feature>
<feature type="compositionally biased region" description="Basic and acidic residues" evidence="1">
    <location>
        <begin position="77"/>
        <end position="99"/>
    </location>
</feature>
<feature type="region of interest" description="Disordered" evidence="1">
    <location>
        <begin position="121"/>
        <end position="183"/>
    </location>
</feature>
<feature type="region of interest" description="Disordered" evidence="1">
    <location>
        <begin position="70"/>
        <end position="109"/>
    </location>
</feature>